<dbReference type="NCBIfam" id="NF000612">
    <property type="entry name" value="PRK00019.1"/>
    <property type="match status" value="1"/>
</dbReference>
<dbReference type="NCBIfam" id="NF001809">
    <property type="entry name" value="PRK00528.1"/>
    <property type="match status" value="1"/>
</dbReference>
<dbReference type="PANTHER" id="PTHR33280:SF1">
    <property type="entry name" value="LARGE RIBOSOMAL SUBUNIT PROTEIN BL31C"/>
    <property type="match status" value="1"/>
</dbReference>
<reference evidence="8 9" key="2">
    <citation type="submission" date="2007-04" db="EMBL/GenBank/DDBJ databases">
        <title>Draft genome sequence of Dorea longicatena (DSM 13814).</title>
        <authorList>
            <person name="Sudarsanam P."/>
            <person name="Ley R."/>
            <person name="Guruge J."/>
            <person name="Turnbaugh P.J."/>
            <person name="Mahowald M."/>
            <person name="Liep D."/>
            <person name="Gordon J."/>
        </authorList>
    </citation>
    <scope>NUCLEOTIDE SEQUENCE [LARGE SCALE GENOMIC DNA]</scope>
    <source>
        <strain evidence="8 9">DSM 13814</strain>
    </source>
</reference>
<dbReference type="GO" id="GO:0046872">
    <property type="term" value="F:metal ion binding"/>
    <property type="evidence" value="ECO:0007669"/>
    <property type="project" value="UniProtKB-KW"/>
</dbReference>
<keyword evidence="7" id="KW-0479">Metal-binding</keyword>
<comment type="caution">
    <text evidence="8">The sequence shown here is derived from an EMBL/GenBank/DDBJ whole genome shotgun (WGS) entry which is preliminary data.</text>
</comment>
<evidence type="ECO:0000256" key="6">
    <source>
        <dbReference type="ARBA" id="ARBA00035687"/>
    </source>
</evidence>
<keyword evidence="7" id="KW-0862">Zinc</keyword>
<evidence type="ECO:0000313" key="9">
    <source>
        <dbReference type="Proteomes" id="UP000004016"/>
    </source>
</evidence>
<dbReference type="eggNOG" id="COG0254">
    <property type="taxonomic scope" value="Bacteria"/>
</dbReference>
<protein>
    <recommendedName>
        <fullName evidence="6 7">Large ribosomal subunit protein bL31</fullName>
    </recommendedName>
</protein>
<evidence type="ECO:0000256" key="1">
    <source>
        <dbReference type="ARBA" id="ARBA00009296"/>
    </source>
</evidence>
<feature type="binding site" evidence="7">
    <location>
        <position position="46"/>
    </location>
    <ligand>
        <name>Zn(2+)</name>
        <dbReference type="ChEBI" id="CHEBI:29105"/>
    </ligand>
</feature>
<dbReference type="Gene3D" id="4.10.830.30">
    <property type="entry name" value="Ribosomal protein L31"/>
    <property type="match status" value="1"/>
</dbReference>
<proteinExistence type="inferred from homology"/>
<dbReference type="GO" id="GO:1990904">
    <property type="term" value="C:ribonucleoprotein complex"/>
    <property type="evidence" value="ECO:0007669"/>
    <property type="project" value="UniProtKB-KW"/>
</dbReference>
<feature type="binding site" evidence="7">
    <location>
        <position position="26"/>
    </location>
    <ligand>
        <name>Zn(2+)</name>
        <dbReference type="ChEBI" id="CHEBI:29105"/>
    </ligand>
</feature>
<dbReference type="HAMAP" id="MF_00501">
    <property type="entry name" value="Ribosomal_bL31_1"/>
    <property type="match status" value="1"/>
</dbReference>
<reference evidence="8 9" key="1">
    <citation type="submission" date="2007-03" db="EMBL/GenBank/DDBJ databases">
        <authorList>
            <person name="Fulton L."/>
            <person name="Clifton S."/>
            <person name="Fulton B."/>
            <person name="Xu J."/>
            <person name="Minx P."/>
            <person name="Pepin K.H."/>
            <person name="Johnson M."/>
            <person name="Thiruvilangam P."/>
            <person name="Bhonagiri V."/>
            <person name="Nash W.E."/>
            <person name="Mardis E.R."/>
            <person name="Wilson R.K."/>
        </authorList>
    </citation>
    <scope>NUCLEOTIDE SEQUENCE [LARGE SCALE GENOMIC DNA]</scope>
    <source>
        <strain evidence="8 9">DSM 13814</strain>
    </source>
</reference>
<keyword evidence="3 7" id="KW-0694">RNA-binding</keyword>
<dbReference type="PROSITE" id="PS01143">
    <property type="entry name" value="RIBOSOMAL_L31"/>
    <property type="match status" value="1"/>
</dbReference>
<organism evidence="8 9">
    <name type="scientific">Dorea longicatena DSM 13814</name>
    <dbReference type="NCBI Taxonomy" id="411462"/>
    <lineage>
        <taxon>Bacteria</taxon>
        <taxon>Bacillati</taxon>
        <taxon>Bacillota</taxon>
        <taxon>Clostridia</taxon>
        <taxon>Lachnospirales</taxon>
        <taxon>Lachnospiraceae</taxon>
        <taxon>Dorea</taxon>
    </lineage>
</organism>
<keyword evidence="4 7" id="KW-0689">Ribosomal protein</keyword>
<dbReference type="Proteomes" id="UP000004016">
    <property type="component" value="Unassembled WGS sequence"/>
</dbReference>
<dbReference type="NCBIfam" id="TIGR00105">
    <property type="entry name" value="L31"/>
    <property type="match status" value="1"/>
</dbReference>
<dbReference type="AlphaFoldDB" id="A6BGQ7"/>
<dbReference type="GO" id="GO:0006412">
    <property type="term" value="P:translation"/>
    <property type="evidence" value="ECO:0007669"/>
    <property type="project" value="UniProtKB-UniRule"/>
</dbReference>
<comment type="subunit">
    <text evidence="7">Part of the 50S ribosomal subunit.</text>
</comment>
<dbReference type="PANTHER" id="PTHR33280">
    <property type="entry name" value="50S RIBOSOMAL PROTEIN L31, CHLOROPLASTIC"/>
    <property type="match status" value="1"/>
</dbReference>
<feature type="binding site" evidence="7">
    <location>
        <position position="28"/>
    </location>
    <ligand>
        <name>Zn(2+)</name>
        <dbReference type="ChEBI" id="CHEBI:29105"/>
    </ligand>
</feature>
<sequence>MSKNKEEVKIMKEGIHPNYYQATVTCNCGNTFVTGSTSEEIHVEICSKCHPFYTGQQKATQARGRVDKFNKKYGMDK</sequence>
<dbReference type="HOGENOM" id="CLU_114306_4_3_9"/>
<evidence type="ECO:0000313" key="8">
    <source>
        <dbReference type="EMBL" id="EDM63160.1"/>
    </source>
</evidence>
<dbReference type="GO" id="GO:0005840">
    <property type="term" value="C:ribosome"/>
    <property type="evidence" value="ECO:0007669"/>
    <property type="project" value="UniProtKB-KW"/>
</dbReference>
<evidence type="ECO:0000256" key="3">
    <source>
        <dbReference type="ARBA" id="ARBA00022884"/>
    </source>
</evidence>
<evidence type="ECO:0000256" key="7">
    <source>
        <dbReference type="HAMAP-Rule" id="MF_00501"/>
    </source>
</evidence>
<name>A6BGQ7_9FIRM</name>
<dbReference type="GO" id="GO:0019843">
    <property type="term" value="F:rRNA binding"/>
    <property type="evidence" value="ECO:0007669"/>
    <property type="project" value="UniProtKB-KW"/>
</dbReference>
<dbReference type="EMBL" id="AAXB02000006">
    <property type="protein sequence ID" value="EDM63160.1"/>
    <property type="molecule type" value="Genomic_DNA"/>
</dbReference>
<comment type="similarity">
    <text evidence="1 7">Belongs to the bacterial ribosomal protein bL31 family. Type A subfamily.</text>
</comment>
<evidence type="ECO:0000256" key="5">
    <source>
        <dbReference type="ARBA" id="ARBA00023274"/>
    </source>
</evidence>
<dbReference type="InterPro" id="IPR042105">
    <property type="entry name" value="Ribosomal_bL31_sf"/>
</dbReference>
<accession>A6BGQ7</accession>
<evidence type="ECO:0000256" key="4">
    <source>
        <dbReference type="ARBA" id="ARBA00022980"/>
    </source>
</evidence>
<dbReference type="InterPro" id="IPR034704">
    <property type="entry name" value="Ribosomal_bL28/bL31-like_sf"/>
</dbReference>
<dbReference type="PRINTS" id="PR01249">
    <property type="entry name" value="RIBOSOMALL31"/>
</dbReference>
<dbReference type="Pfam" id="PF01197">
    <property type="entry name" value="Ribosomal_L31"/>
    <property type="match status" value="1"/>
</dbReference>
<dbReference type="SUPFAM" id="SSF143800">
    <property type="entry name" value="L28p-like"/>
    <property type="match status" value="1"/>
</dbReference>
<comment type="cofactor">
    <cofactor evidence="7">
        <name>Zn(2+)</name>
        <dbReference type="ChEBI" id="CHEBI:29105"/>
    </cofactor>
    <text evidence="7">Binds 1 zinc ion per subunit.</text>
</comment>
<gene>
    <name evidence="7 8" type="primary">rpmE</name>
    <name evidence="8" type="ORF">DORLON_01479</name>
</gene>
<keyword evidence="2 7" id="KW-0699">rRNA-binding</keyword>
<feature type="binding site" evidence="7">
    <location>
        <position position="49"/>
    </location>
    <ligand>
        <name>Zn(2+)</name>
        <dbReference type="ChEBI" id="CHEBI:29105"/>
    </ligand>
</feature>
<keyword evidence="5 7" id="KW-0687">Ribonucleoprotein</keyword>
<comment type="function">
    <text evidence="7">Binds the 23S rRNA.</text>
</comment>
<evidence type="ECO:0000256" key="2">
    <source>
        <dbReference type="ARBA" id="ARBA00022730"/>
    </source>
</evidence>
<dbReference type="GO" id="GO:0003735">
    <property type="term" value="F:structural constituent of ribosome"/>
    <property type="evidence" value="ECO:0007669"/>
    <property type="project" value="InterPro"/>
</dbReference>
<dbReference type="InterPro" id="IPR027491">
    <property type="entry name" value="Ribosomal_bL31_A"/>
</dbReference>
<dbReference type="InterPro" id="IPR002150">
    <property type="entry name" value="Ribosomal_bL31"/>
</dbReference>